<feature type="domain" description="DUF4983" evidence="1">
    <location>
        <begin position="492"/>
        <end position="581"/>
    </location>
</feature>
<dbReference type="Pfam" id="PF16356">
    <property type="entry name" value="DUF4983"/>
    <property type="match status" value="1"/>
</dbReference>
<dbReference type="AlphaFoldDB" id="A0A3E1Y9E9"/>
<dbReference type="SUPFAM" id="SSF49899">
    <property type="entry name" value="Concanavalin A-like lectins/glucanases"/>
    <property type="match status" value="1"/>
</dbReference>
<name>A0A3E1Y9E9_9BACT</name>
<dbReference type="Proteomes" id="UP000260644">
    <property type="component" value="Unassembled WGS sequence"/>
</dbReference>
<keyword evidence="3" id="KW-1185">Reference proteome</keyword>
<accession>A0A3E1Y9E9</accession>
<dbReference type="GO" id="GO:0005975">
    <property type="term" value="P:carbohydrate metabolic process"/>
    <property type="evidence" value="ECO:0007669"/>
    <property type="project" value="UniProtKB-ARBA"/>
</dbReference>
<dbReference type="GO" id="GO:0004553">
    <property type="term" value="F:hydrolase activity, hydrolyzing O-glycosyl compounds"/>
    <property type="evidence" value="ECO:0007669"/>
    <property type="project" value="UniProtKB-ARBA"/>
</dbReference>
<sequence>MINSQNMQKYNWISKGRTLLLLTLSSVLWMACNKGFERVLPPGNNNDTTRAIIKQAKVLMVILDGARGQSVRDLNSTNISALTDHSIYAWNSISDADINSYTTYADIFTGVTKDKHSVGADLNNTNLKNFPSFFKYIKARQPSIRIATYTTVDGIGDKIITDSDDNRLFANDDNGATQAALTELGNDSAGVVVVQYSNINKQGKQFGYDLSSPQYKNALLQADDDLGKMLNIIKARKSYLQEKWMVVVMSSHGGPFAISPDDDDHTILSNPAVNNFVLYYTQDYLPSFIDKPYTGNRYIGKAVHLVGNDANAVYATVNDTKNFDFSEKQSLTIEMKIKVMPGANGDYSYSNTSILAKRASLDAGIVGWAIVLNQKGWQINIGQNAPGRTNNIIVGGADISDGNWHDIAVAIVTDTMNNNSRTVRTYTDGKANNTSDITGSGNLNNTAPLTLGYLPYIGSYPAPDAYVTEVKIFLAAATDKIISDYACQTFMTKSHPLYDQSIGYWPATDGQGAILKDQSGSVANLQIHGTYSWLGFNNLICPAAPNNVAQTMPQSIDVCRQVMDWLQVSVDPRWNLDGKVWTTRYVSMNNN</sequence>
<dbReference type="Pfam" id="PF13385">
    <property type="entry name" value="Laminin_G_3"/>
    <property type="match status" value="1"/>
</dbReference>
<evidence type="ECO:0000313" key="3">
    <source>
        <dbReference type="Proteomes" id="UP000260644"/>
    </source>
</evidence>
<dbReference type="InterPro" id="IPR017850">
    <property type="entry name" value="Alkaline_phosphatase_core_sf"/>
</dbReference>
<comment type="caution">
    <text evidence="2">The sequence shown here is derived from an EMBL/GenBank/DDBJ whole genome shotgun (WGS) entry which is preliminary data.</text>
</comment>
<organism evidence="2 3">
    <name type="scientific">Chitinophaga silvatica</name>
    <dbReference type="NCBI Taxonomy" id="2282649"/>
    <lineage>
        <taxon>Bacteria</taxon>
        <taxon>Pseudomonadati</taxon>
        <taxon>Bacteroidota</taxon>
        <taxon>Chitinophagia</taxon>
        <taxon>Chitinophagales</taxon>
        <taxon>Chitinophagaceae</taxon>
        <taxon>Chitinophaga</taxon>
    </lineage>
</organism>
<dbReference type="InterPro" id="IPR032309">
    <property type="entry name" value="DUF4983"/>
</dbReference>
<dbReference type="SUPFAM" id="SSF53649">
    <property type="entry name" value="Alkaline phosphatase-like"/>
    <property type="match status" value="1"/>
</dbReference>
<gene>
    <name evidence="2" type="ORF">DVR12_14310</name>
</gene>
<evidence type="ECO:0000313" key="2">
    <source>
        <dbReference type="EMBL" id="RFS21826.1"/>
    </source>
</evidence>
<proteinExistence type="predicted"/>
<dbReference type="Gene3D" id="2.60.120.200">
    <property type="match status" value="1"/>
</dbReference>
<reference evidence="2 3" key="1">
    <citation type="submission" date="2018-07" db="EMBL/GenBank/DDBJ databases">
        <title>Chitinophaga K2CV101002-2 sp. nov., isolated from a monsoon evergreen broad-leaved forest soil.</title>
        <authorList>
            <person name="Lv Y."/>
        </authorList>
    </citation>
    <scope>NUCLEOTIDE SEQUENCE [LARGE SCALE GENOMIC DNA]</scope>
    <source>
        <strain evidence="2 3">GDMCC 1.1288</strain>
    </source>
</reference>
<protein>
    <submittedName>
        <fullName evidence="2">DUF4983 domain-containing protein</fullName>
    </submittedName>
</protein>
<evidence type="ECO:0000259" key="1">
    <source>
        <dbReference type="Pfam" id="PF16356"/>
    </source>
</evidence>
<dbReference type="Gene3D" id="3.40.720.10">
    <property type="entry name" value="Alkaline Phosphatase, subunit A"/>
    <property type="match status" value="1"/>
</dbReference>
<dbReference type="InterPro" id="IPR013320">
    <property type="entry name" value="ConA-like_dom_sf"/>
</dbReference>
<dbReference type="EMBL" id="QPMM01000007">
    <property type="protein sequence ID" value="RFS21826.1"/>
    <property type="molecule type" value="Genomic_DNA"/>
</dbReference>